<dbReference type="GO" id="GO:0051724">
    <property type="term" value="F:NAD transmembrane transporter activity"/>
    <property type="evidence" value="ECO:0007669"/>
    <property type="project" value="TreeGrafter"/>
</dbReference>
<feature type="repeat" description="Solcar" evidence="10">
    <location>
        <begin position="190"/>
        <end position="277"/>
    </location>
</feature>
<evidence type="ECO:0000256" key="10">
    <source>
        <dbReference type="PROSITE-ProRule" id="PRU00282"/>
    </source>
</evidence>
<dbReference type="KEGG" id="cvn:111104818"/>
<keyword evidence="6" id="KW-0999">Mitochondrion inner membrane</keyword>
<comment type="subcellular location">
    <subcellularLocation>
        <location evidence="1">Mitochondrion inner membrane</location>
        <topology evidence="1">Multi-pass membrane protein</topology>
    </subcellularLocation>
</comment>
<proteinExistence type="inferred from homology"/>
<dbReference type="PANTHER" id="PTHR46131:SF1">
    <property type="entry name" value="SD08549P"/>
    <property type="match status" value="1"/>
</dbReference>
<dbReference type="PROSITE" id="PS50920">
    <property type="entry name" value="SOLCAR"/>
    <property type="match status" value="3"/>
</dbReference>
<evidence type="ECO:0000313" key="13">
    <source>
        <dbReference type="RefSeq" id="XP_022294706.1"/>
    </source>
</evidence>
<sequence length="291" mass="33258">MMTNESEKSPAEFVCGWGSAFVNITVTFPINKVMFRQQLFGVRTFAALRQLQTEGLTHLYRGFFPPLIQKTASMTLMFGMYYKCRNHLNKQHPEGSVIFHSVIAASFAGALEALLLPFERIQVLMQDKNYNHRFNNARHAARELRSIYGVTEFYRGSSAILLRNCGSNILFFLVRDYVMDTLPPPDTVLERTTQDFICGAALGASLSTLFYPVNVVKVKMQSKVGGKFEGLLHTLRVVQEERNHSLRKLFRGVHINFTRSFLSWGIVNATYEFLMVHLFHRSSRRGNLVDS</sequence>
<evidence type="ECO:0000256" key="7">
    <source>
        <dbReference type="ARBA" id="ARBA00022989"/>
    </source>
</evidence>
<evidence type="ECO:0000256" key="1">
    <source>
        <dbReference type="ARBA" id="ARBA00004448"/>
    </source>
</evidence>
<reference evidence="13" key="2">
    <citation type="submission" date="2025-08" db="UniProtKB">
        <authorList>
            <consortium name="RefSeq"/>
        </authorList>
    </citation>
    <scope>IDENTIFICATION</scope>
    <source>
        <tissue evidence="13">Whole sample</tissue>
    </source>
</reference>
<feature type="repeat" description="Solcar" evidence="10">
    <location>
        <begin position="96"/>
        <end position="181"/>
    </location>
</feature>
<keyword evidence="12" id="KW-1185">Reference proteome</keyword>
<keyword evidence="8" id="KW-0496">Mitochondrion</keyword>
<dbReference type="AlphaFoldDB" id="A0A8B8AUD9"/>
<reference evidence="12" key="1">
    <citation type="submission" date="2024-06" db="UniProtKB">
        <authorList>
            <consortium name="RefSeq"/>
        </authorList>
    </citation>
    <scope>NUCLEOTIDE SEQUENCE [LARGE SCALE GENOMIC DNA]</scope>
</reference>
<dbReference type="GO" id="GO:0005743">
    <property type="term" value="C:mitochondrial inner membrane"/>
    <property type="evidence" value="ECO:0007669"/>
    <property type="project" value="UniProtKB-SubCell"/>
</dbReference>
<dbReference type="SUPFAM" id="SSF103506">
    <property type="entry name" value="Mitochondrial carrier"/>
    <property type="match status" value="1"/>
</dbReference>
<dbReference type="InterPro" id="IPR018108">
    <property type="entry name" value="MCP_transmembrane"/>
</dbReference>
<gene>
    <name evidence="13" type="primary">LOC111104818</name>
</gene>
<dbReference type="Pfam" id="PF00153">
    <property type="entry name" value="Mito_carr"/>
    <property type="match status" value="3"/>
</dbReference>
<comment type="similarity">
    <text evidence="2 11">Belongs to the mitochondrial carrier (TC 2.A.29) family.</text>
</comment>
<evidence type="ECO:0000256" key="6">
    <source>
        <dbReference type="ARBA" id="ARBA00022792"/>
    </source>
</evidence>
<evidence type="ECO:0000256" key="5">
    <source>
        <dbReference type="ARBA" id="ARBA00022737"/>
    </source>
</evidence>
<dbReference type="PANTHER" id="PTHR46131">
    <property type="entry name" value="SD08549P"/>
    <property type="match status" value="1"/>
</dbReference>
<keyword evidence="7" id="KW-1133">Transmembrane helix</keyword>
<name>A0A8B8AUD9_CRAVI</name>
<dbReference type="GeneID" id="111104818"/>
<feature type="repeat" description="Solcar" evidence="10">
    <location>
        <begin position="7"/>
        <end position="87"/>
    </location>
</feature>
<evidence type="ECO:0000256" key="3">
    <source>
        <dbReference type="ARBA" id="ARBA00022448"/>
    </source>
</evidence>
<keyword evidence="9 10" id="KW-0472">Membrane</keyword>
<evidence type="ECO:0000256" key="2">
    <source>
        <dbReference type="ARBA" id="ARBA00006375"/>
    </source>
</evidence>
<keyword evidence="4 10" id="KW-0812">Transmembrane</keyword>
<dbReference type="Gene3D" id="1.50.40.10">
    <property type="entry name" value="Mitochondrial carrier domain"/>
    <property type="match status" value="1"/>
</dbReference>
<evidence type="ECO:0000256" key="9">
    <source>
        <dbReference type="ARBA" id="ARBA00023136"/>
    </source>
</evidence>
<keyword evidence="3 11" id="KW-0813">Transport</keyword>
<dbReference type="InterPro" id="IPR023395">
    <property type="entry name" value="MCP_dom_sf"/>
</dbReference>
<evidence type="ECO:0000256" key="11">
    <source>
        <dbReference type="RuleBase" id="RU000488"/>
    </source>
</evidence>
<keyword evidence="5" id="KW-0677">Repeat</keyword>
<evidence type="ECO:0000313" key="12">
    <source>
        <dbReference type="Proteomes" id="UP000694844"/>
    </source>
</evidence>
<protein>
    <submittedName>
        <fullName evidence="13">Solute carrier family 25 member 51-like</fullName>
    </submittedName>
</protein>
<accession>A0A8B8AUD9</accession>
<organism evidence="12 13">
    <name type="scientific">Crassostrea virginica</name>
    <name type="common">Eastern oyster</name>
    <dbReference type="NCBI Taxonomy" id="6565"/>
    <lineage>
        <taxon>Eukaryota</taxon>
        <taxon>Metazoa</taxon>
        <taxon>Spiralia</taxon>
        <taxon>Lophotrochozoa</taxon>
        <taxon>Mollusca</taxon>
        <taxon>Bivalvia</taxon>
        <taxon>Autobranchia</taxon>
        <taxon>Pteriomorphia</taxon>
        <taxon>Ostreida</taxon>
        <taxon>Ostreoidea</taxon>
        <taxon>Ostreidae</taxon>
        <taxon>Crassostrea</taxon>
    </lineage>
</organism>
<dbReference type="OrthoDB" id="2139348at2759"/>
<dbReference type="InterPro" id="IPR052465">
    <property type="entry name" value="Mito_NAD+_Carrier"/>
</dbReference>
<evidence type="ECO:0000256" key="4">
    <source>
        <dbReference type="ARBA" id="ARBA00022692"/>
    </source>
</evidence>
<dbReference type="Proteomes" id="UP000694844">
    <property type="component" value="Chromosome 1"/>
</dbReference>
<evidence type="ECO:0000256" key="8">
    <source>
        <dbReference type="ARBA" id="ARBA00023128"/>
    </source>
</evidence>
<dbReference type="RefSeq" id="XP_022294706.1">
    <property type="nucleotide sequence ID" value="XM_022438998.1"/>
</dbReference>